<dbReference type="RefSeq" id="WP_014963577.1">
    <property type="nucleotide sequence ID" value="NC_018655.1"/>
</dbReference>
<dbReference type="Proteomes" id="UP000006101">
    <property type="component" value="Chromosome"/>
</dbReference>
<dbReference type="GeneID" id="13725345"/>
<keyword evidence="3" id="KW-1185">Reference proteome</keyword>
<dbReference type="EMBL" id="CP003842">
    <property type="protein sequence ID" value="AFS81193.1"/>
    <property type="molecule type" value="Genomic_DNA"/>
</dbReference>
<evidence type="ECO:0000256" key="1">
    <source>
        <dbReference type="SAM" id="MobiDB-lite"/>
    </source>
</evidence>
<organism evidence="2 3">
    <name type="scientific">Candidatus Nitrosopumilus koreensis AR1</name>
    <dbReference type="NCBI Taxonomy" id="1229908"/>
    <lineage>
        <taxon>Archaea</taxon>
        <taxon>Nitrososphaerota</taxon>
        <taxon>Nitrososphaeria</taxon>
        <taxon>Nitrosopumilales</taxon>
        <taxon>Nitrosopumilaceae</taxon>
        <taxon>Nitrosopumilus</taxon>
    </lineage>
</organism>
<evidence type="ECO:0000313" key="2">
    <source>
        <dbReference type="EMBL" id="AFS81193.1"/>
    </source>
</evidence>
<dbReference type="KEGG" id="nkr:NKOR_06590"/>
<proteinExistence type="predicted"/>
<evidence type="ECO:0000313" key="3">
    <source>
        <dbReference type="Proteomes" id="UP000006101"/>
    </source>
</evidence>
<dbReference type="PATRIC" id="fig|1229908.8.peg.1436"/>
<feature type="compositionally biased region" description="Polar residues" evidence="1">
    <location>
        <begin position="50"/>
        <end position="60"/>
    </location>
</feature>
<reference evidence="2 3" key="1">
    <citation type="journal article" date="2012" name="J. Bacteriol.">
        <title>Draft Genome Sequence of an Ammonia-Oxidizing Archaeon, "Candidatus Nitrosopumilus koreensis" AR1, from Marine Sediment.</title>
        <authorList>
            <person name="Park S.J."/>
            <person name="Kim J.G."/>
            <person name="Jung M.Y."/>
            <person name="Kim S.J."/>
            <person name="Cha I.T."/>
            <person name="Kwon K."/>
            <person name="Lee J.H."/>
            <person name="Rhee S.K."/>
        </authorList>
    </citation>
    <scope>NUCLEOTIDE SEQUENCE [LARGE SCALE GENOMIC DNA]</scope>
    <source>
        <strain evidence="2 3">AR1</strain>
    </source>
</reference>
<dbReference type="HOGENOM" id="CLU_197984_0_0_2"/>
<dbReference type="STRING" id="1229908.NKOR_06590"/>
<accession>K0B4T2</accession>
<dbReference type="AlphaFoldDB" id="K0B4T2"/>
<gene>
    <name evidence="2" type="ORF">NKOR_06590</name>
</gene>
<name>K0B4T2_9ARCH</name>
<feature type="compositionally biased region" description="Basic residues" evidence="1">
    <location>
        <begin position="61"/>
        <end position="72"/>
    </location>
</feature>
<protein>
    <submittedName>
        <fullName evidence="2">Uncharacterized protein</fullName>
    </submittedName>
</protein>
<feature type="region of interest" description="Disordered" evidence="1">
    <location>
        <begin position="49"/>
        <end position="72"/>
    </location>
</feature>
<sequence length="72" mass="8694">MRDPYLDELKSDFANYTNNLKKLKKKLLKTDSPQEQEKIIRQIDNIAKQMENNQKQSTKVTKSRIRERRTKK</sequence>